<proteinExistence type="predicted"/>
<reference evidence="2" key="1">
    <citation type="journal article" date="2015" name="Nature">
        <title>Complex archaea that bridge the gap between prokaryotes and eukaryotes.</title>
        <authorList>
            <person name="Spang A."/>
            <person name="Saw J.H."/>
            <person name="Jorgensen S.L."/>
            <person name="Zaremba-Niedzwiedzka K."/>
            <person name="Martijn J."/>
            <person name="Lind A.E."/>
            <person name="van Eijk R."/>
            <person name="Schleper C."/>
            <person name="Guy L."/>
            <person name="Ettema T.J."/>
        </authorList>
    </citation>
    <scope>NUCLEOTIDE SEQUENCE</scope>
</reference>
<sequence length="178" mass="20500">MARQTLAAKRKVRLGGRRTPIKVKKRKAVAIEEAKETPQEKRIKARTQRIIRRRTGAPTPPPRRRKTIAAKPTTRTIEVDILAKPPQSIRGSFKEGTERFVDSIIIHLILYDAPERRLHVQFTAAGNWQHYTYFNVPLNVADAFENAASKGRFFNKNIRNTKEHGFHYNYAKGNPRGF</sequence>
<comment type="caution">
    <text evidence="2">The sequence shown here is derived from an EMBL/GenBank/DDBJ whole genome shotgun (WGS) entry which is preliminary data.</text>
</comment>
<name>A0A0F9KCR0_9ZZZZ</name>
<evidence type="ECO:0000313" key="2">
    <source>
        <dbReference type="EMBL" id="KKM19943.1"/>
    </source>
</evidence>
<protein>
    <recommendedName>
        <fullName evidence="1">KTSC domain-containing protein</fullName>
    </recommendedName>
</protein>
<feature type="domain" description="KTSC" evidence="1">
    <location>
        <begin position="103"/>
        <end position="160"/>
    </location>
</feature>
<dbReference type="InterPro" id="IPR025309">
    <property type="entry name" value="KTSC_dom"/>
</dbReference>
<dbReference type="EMBL" id="LAZR01013873">
    <property type="protein sequence ID" value="KKM19943.1"/>
    <property type="molecule type" value="Genomic_DNA"/>
</dbReference>
<gene>
    <name evidence="2" type="ORF">LCGC14_1650530</name>
</gene>
<evidence type="ECO:0000259" key="1">
    <source>
        <dbReference type="Pfam" id="PF13619"/>
    </source>
</evidence>
<organism evidence="2">
    <name type="scientific">marine sediment metagenome</name>
    <dbReference type="NCBI Taxonomy" id="412755"/>
    <lineage>
        <taxon>unclassified sequences</taxon>
        <taxon>metagenomes</taxon>
        <taxon>ecological metagenomes</taxon>
    </lineage>
</organism>
<dbReference type="AlphaFoldDB" id="A0A0F9KCR0"/>
<dbReference type="Pfam" id="PF13619">
    <property type="entry name" value="KTSC"/>
    <property type="match status" value="1"/>
</dbReference>
<accession>A0A0F9KCR0</accession>